<evidence type="ECO:0000313" key="10">
    <source>
        <dbReference type="Proteomes" id="UP001432011"/>
    </source>
</evidence>
<dbReference type="Proteomes" id="UP001432011">
    <property type="component" value="Chromosome"/>
</dbReference>
<feature type="transmembrane region" description="Helical" evidence="8">
    <location>
        <begin position="173"/>
        <end position="190"/>
    </location>
</feature>
<evidence type="ECO:0000256" key="8">
    <source>
        <dbReference type="SAM" id="Phobius"/>
    </source>
</evidence>
<dbReference type="EMBL" id="CP108085">
    <property type="protein sequence ID" value="WUP77752.1"/>
    <property type="molecule type" value="Genomic_DNA"/>
</dbReference>
<organism evidence="9 10">
    <name type="scientific">Microbispora hainanensis</name>
    <dbReference type="NCBI Taxonomy" id="568844"/>
    <lineage>
        <taxon>Bacteria</taxon>
        <taxon>Bacillati</taxon>
        <taxon>Actinomycetota</taxon>
        <taxon>Actinomycetes</taxon>
        <taxon>Streptosporangiales</taxon>
        <taxon>Streptosporangiaceae</taxon>
        <taxon>Microbispora</taxon>
    </lineage>
</organism>
<name>A0ABZ1SZD6_9ACTN</name>
<feature type="transmembrane region" description="Helical" evidence="8">
    <location>
        <begin position="374"/>
        <end position="391"/>
    </location>
</feature>
<comment type="subcellular location">
    <subcellularLocation>
        <location evidence="1">Cell membrane</location>
        <topology evidence="1">Multi-pass membrane protein</topology>
    </subcellularLocation>
</comment>
<keyword evidence="7 8" id="KW-0472">Membrane</keyword>
<evidence type="ECO:0000256" key="4">
    <source>
        <dbReference type="ARBA" id="ARBA00022960"/>
    </source>
</evidence>
<keyword evidence="4" id="KW-0133">Cell shape</keyword>
<evidence type="ECO:0000256" key="1">
    <source>
        <dbReference type="ARBA" id="ARBA00004651"/>
    </source>
</evidence>
<feature type="transmembrane region" description="Helical" evidence="8">
    <location>
        <begin position="501"/>
        <end position="525"/>
    </location>
</feature>
<dbReference type="RefSeq" id="WP_147944947.1">
    <property type="nucleotide sequence ID" value="NZ_CP108085.1"/>
</dbReference>
<dbReference type="PRINTS" id="PR01806">
    <property type="entry name" value="VIRFACTRMVIN"/>
</dbReference>
<evidence type="ECO:0000256" key="2">
    <source>
        <dbReference type="ARBA" id="ARBA00022475"/>
    </source>
</evidence>
<feature type="transmembrane region" description="Helical" evidence="8">
    <location>
        <begin position="139"/>
        <end position="161"/>
    </location>
</feature>
<accession>A0ABZ1SZD6</accession>
<feature type="transmembrane region" description="Helical" evidence="8">
    <location>
        <begin position="439"/>
        <end position="460"/>
    </location>
</feature>
<feature type="transmembrane region" description="Helical" evidence="8">
    <location>
        <begin position="210"/>
        <end position="233"/>
    </location>
</feature>
<feature type="transmembrane region" description="Helical" evidence="8">
    <location>
        <begin position="296"/>
        <end position="317"/>
    </location>
</feature>
<keyword evidence="10" id="KW-1185">Reference proteome</keyword>
<evidence type="ECO:0000256" key="7">
    <source>
        <dbReference type="ARBA" id="ARBA00023136"/>
    </source>
</evidence>
<feature type="transmembrane region" description="Helical" evidence="8">
    <location>
        <begin position="472"/>
        <end position="495"/>
    </location>
</feature>
<feature type="transmembrane region" description="Helical" evidence="8">
    <location>
        <begin position="56"/>
        <end position="75"/>
    </location>
</feature>
<sequence>MARRLGAGIAGAAVLIGIITVLARVTGFAKQLAFARTVGTNCLATAYYTANNVPNIVFEVVVGGALAGMVVPVLAGAAARSDGEARAEVGRIASALLTWVVVLLVPLAALTALVAAPVVRLLAGSEIDHCDAGQVAAVAARMLVVFAPQIPLYGMAVVLYGVLQAHRRFSGPALAPLVSSVVVIVAYLVFGPLSDGHKDPATVPAPAEIALSAGTTLGVLALVVTVIGPTWRLGLRWRPTLRFPEGVAVQVRRLALAGLSALVAQQAAAAILIPIANRVGGGALPAYNYAWAIYQVPYAVLAVPIATSAFPALAARAQATGADGGEGFAALAARTTRAVVLVCGLAAGALAAVAAPVAHVFLAQADTEVAAAEFARGIALFAPGLVGYGLVAHLSRVLYATGQGRAAARGQVAGWLVVAVAQVAFVLVLPGGWGLGGLALGQAAGMTVGAGLLLASVVRARGTRAAQGVARAGLAALLGGGAGFLAGAAAARLPLSGEGPWGGLLTAAIAGAAAVVAGVIVAALVDRRDLTGALSGLRRGRGASPADQPAEKAV</sequence>
<keyword evidence="2" id="KW-1003">Cell membrane</keyword>
<keyword evidence="3 8" id="KW-0812">Transmembrane</keyword>
<protein>
    <submittedName>
        <fullName evidence="9">Virulence factor MviN</fullName>
    </submittedName>
</protein>
<gene>
    <name evidence="9" type="ORF">OG913_12290</name>
</gene>
<feature type="transmembrane region" description="Helical" evidence="8">
    <location>
        <begin position="96"/>
        <end position="119"/>
    </location>
</feature>
<evidence type="ECO:0000313" key="9">
    <source>
        <dbReference type="EMBL" id="WUP77752.1"/>
    </source>
</evidence>
<feature type="transmembrane region" description="Helical" evidence="8">
    <location>
        <begin position="254"/>
        <end position="276"/>
    </location>
</feature>
<feature type="transmembrane region" description="Helical" evidence="8">
    <location>
        <begin position="412"/>
        <end position="433"/>
    </location>
</feature>
<keyword evidence="6 8" id="KW-1133">Transmembrane helix</keyword>
<evidence type="ECO:0000256" key="3">
    <source>
        <dbReference type="ARBA" id="ARBA00022692"/>
    </source>
</evidence>
<feature type="transmembrane region" description="Helical" evidence="8">
    <location>
        <begin position="338"/>
        <end position="362"/>
    </location>
</feature>
<dbReference type="InterPro" id="IPR004268">
    <property type="entry name" value="MurJ"/>
</dbReference>
<keyword evidence="5" id="KW-0573">Peptidoglycan synthesis</keyword>
<proteinExistence type="predicted"/>
<dbReference type="PANTHER" id="PTHR47019:SF1">
    <property type="entry name" value="LIPID II FLIPPASE MURJ"/>
    <property type="match status" value="1"/>
</dbReference>
<dbReference type="Pfam" id="PF03023">
    <property type="entry name" value="MurJ"/>
    <property type="match status" value="1"/>
</dbReference>
<evidence type="ECO:0000256" key="5">
    <source>
        <dbReference type="ARBA" id="ARBA00022984"/>
    </source>
</evidence>
<evidence type="ECO:0000256" key="6">
    <source>
        <dbReference type="ARBA" id="ARBA00022989"/>
    </source>
</evidence>
<dbReference type="PANTHER" id="PTHR47019">
    <property type="entry name" value="LIPID II FLIPPASE MURJ"/>
    <property type="match status" value="1"/>
</dbReference>
<reference evidence="9" key="1">
    <citation type="submission" date="2022-10" db="EMBL/GenBank/DDBJ databases">
        <title>The complete genomes of actinobacterial strains from the NBC collection.</title>
        <authorList>
            <person name="Joergensen T.S."/>
            <person name="Alvarez Arevalo M."/>
            <person name="Sterndorff E.B."/>
            <person name="Faurdal D."/>
            <person name="Vuksanovic O."/>
            <person name="Mourched A.-S."/>
            <person name="Charusanti P."/>
            <person name="Shaw S."/>
            <person name="Blin K."/>
            <person name="Weber T."/>
        </authorList>
    </citation>
    <scope>NUCLEOTIDE SEQUENCE</scope>
    <source>
        <strain evidence="9">NBC_00254</strain>
    </source>
</reference>
<dbReference type="InterPro" id="IPR051050">
    <property type="entry name" value="Lipid_II_flippase_MurJ/MviN"/>
</dbReference>